<proteinExistence type="predicted"/>
<feature type="region of interest" description="Disordered" evidence="1">
    <location>
        <begin position="1"/>
        <end position="50"/>
    </location>
</feature>
<keyword evidence="3" id="KW-1185">Reference proteome</keyword>
<dbReference type="KEGG" id="tca:103314275"/>
<evidence type="ECO:0000256" key="1">
    <source>
        <dbReference type="SAM" id="MobiDB-lite"/>
    </source>
</evidence>
<feature type="compositionally biased region" description="Basic residues" evidence="1">
    <location>
        <begin position="9"/>
        <end position="24"/>
    </location>
</feature>
<reference evidence="2 3" key="2">
    <citation type="journal article" date="2010" name="Nucleic Acids Res.">
        <title>BeetleBase in 2010: revisions to provide comprehensive genomic information for Tribolium castaneum.</title>
        <authorList>
            <person name="Kim H.S."/>
            <person name="Murphy T."/>
            <person name="Xia J."/>
            <person name="Caragea D."/>
            <person name="Park Y."/>
            <person name="Beeman R.W."/>
            <person name="Lorenzen M.D."/>
            <person name="Butcher S."/>
            <person name="Manak J.R."/>
            <person name="Brown S.J."/>
        </authorList>
    </citation>
    <scope>GENOME REANNOTATION</scope>
    <source>
        <strain evidence="2 3">Georgia GA2</strain>
    </source>
</reference>
<name>A0A139WBK4_TRICA</name>
<dbReference type="InParanoid" id="A0A139WBK4"/>
<dbReference type="Proteomes" id="UP000007266">
    <property type="component" value="Linkage group 9"/>
</dbReference>
<feature type="compositionally biased region" description="Polar residues" evidence="1">
    <location>
        <begin position="39"/>
        <end position="50"/>
    </location>
</feature>
<gene>
    <name evidence="2" type="primary">AUGUSTUS-3.0.2_34395</name>
    <name evidence="2" type="ORF">TcasGA2_TC034395</name>
</gene>
<dbReference type="AlphaFoldDB" id="A0A139WBK4"/>
<organism evidence="2 3">
    <name type="scientific">Tribolium castaneum</name>
    <name type="common">Red flour beetle</name>
    <dbReference type="NCBI Taxonomy" id="7070"/>
    <lineage>
        <taxon>Eukaryota</taxon>
        <taxon>Metazoa</taxon>
        <taxon>Ecdysozoa</taxon>
        <taxon>Arthropoda</taxon>
        <taxon>Hexapoda</taxon>
        <taxon>Insecta</taxon>
        <taxon>Pterygota</taxon>
        <taxon>Neoptera</taxon>
        <taxon>Endopterygota</taxon>
        <taxon>Coleoptera</taxon>
        <taxon>Polyphaga</taxon>
        <taxon>Cucujiformia</taxon>
        <taxon>Tenebrionidae</taxon>
        <taxon>Tenebrionidae incertae sedis</taxon>
        <taxon>Tribolium</taxon>
    </lineage>
</organism>
<accession>A0A139WBK4</accession>
<protein>
    <submittedName>
        <fullName evidence="2">Uncharacterized protein</fullName>
    </submittedName>
</protein>
<dbReference type="EMBL" id="KQ971372">
    <property type="protein sequence ID" value="KYB25280.1"/>
    <property type="molecule type" value="Genomic_DNA"/>
</dbReference>
<evidence type="ECO:0000313" key="2">
    <source>
        <dbReference type="EMBL" id="KYB25280.1"/>
    </source>
</evidence>
<sequence>MSSVSKNSKTQKKSASRLSQRKHQERGSEQKFLQRKVFTKSSRPPSTNQYKVVNVPCKIPSAFIVPKKDSIKKETKKAITNDWELKLQKFREKQQEIKEKYSPKMRELYVNPKKLKRDSISELHRARVPEIVAEPIKTNDGGDDETEPVQFQEKVFIKQEPIKLEDNAKSLITLVTFEQEVPRLSPEIKAKANELITEAHRMIWHWLFRGLFPPAIIAAKHK</sequence>
<evidence type="ECO:0000313" key="3">
    <source>
        <dbReference type="Proteomes" id="UP000007266"/>
    </source>
</evidence>
<dbReference type="OrthoDB" id="10332330at2759"/>
<reference evidence="2 3" key="1">
    <citation type="journal article" date="2008" name="Nature">
        <title>The genome of the model beetle and pest Tribolium castaneum.</title>
        <authorList>
            <consortium name="Tribolium Genome Sequencing Consortium"/>
            <person name="Richards S."/>
            <person name="Gibbs R.A."/>
            <person name="Weinstock G.M."/>
            <person name="Brown S.J."/>
            <person name="Denell R."/>
            <person name="Beeman R.W."/>
            <person name="Gibbs R."/>
            <person name="Beeman R.W."/>
            <person name="Brown S.J."/>
            <person name="Bucher G."/>
            <person name="Friedrich M."/>
            <person name="Grimmelikhuijzen C.J."/>
            <person name="Klingler M."/>
            <person name="Lorenzen M."/>
            <person name="Richards S."/>
            <person name="Roth S."/>
            <person name="Schroder R."/>
            <person name="Tautz D."/>
            <person name="Zdobnov E.M."/>
            <person name="Muzny D."/>
            <person name="Gibbs R.A."/>
            <person name="Weinstock G.M."/>
            <person name="Attaway T."/>
            <person name="Bell S."/>
            <person name="Buhay C.J."/>
            <person name="Chandrabose M.N."/>
            <person name="Chavez D."/>
            <person name="Clerk-Blankenburg K.P."/>
            <person name="Cree A."/>
            <person name="Dao M."/>
            <person name="Davis C."/>
            <person name="Chacko J."/>
            <person name="Dinh H."/>
            <person name="Dugan-Rocha S."/>
            <person name="Fowler G."/>
            <person name="Garner T.T."/>
            <person name="Garnes J."/>
            <person name="Gnirke A."/>
            <person name="Hawes A."/>
            <person name="Hernandez J."/>
            <person name="Hines S."/>
            <person name="Holder M."/>
            <person name="Hume J."/>
            <person name="Jhangiani S.N."/>
            <person name="Joshi V."/>
            <person name="Khan Z.M."/>
            <person name="Jackson L."/>
            <person name="Kovar C."/>
            <person name="Kowis A."/>
            <person name="Lee S."/>
            <person name="Lewis L.R."/>
            <person name="Margolis J."/>
            <person name="Morgan M."/>
            <person name="Nazareth L.V."/>
            <person name="Nguyen N."/>
            <person name="Okwuonu G."/>
            <person name="Parker D."/>
            <person name="Richards S."/>
            <person name="Ruiz S.J."/>
            <person name="Santibanez J."/>
            <person name="Savard J."/>
            <person name="Scherer S.E."/>
            <person name="Schneider B."/>
            <person name="Sodergren E."/>
            <person name="Tautz D."/>
            <person name="Vattahil S."/>
            <person name="Villasana D."/>
            <person name="White C.S."/>
            <person name="Wright R."/>
            <person name="Park Y."/>
            <person name="Beeman R.W."/>
            <person name="Lord J."/>
            <person name="Oppert B."/>
            <person name="Lorenzen M."/>
            <person name="Brown S."/>
            <person name="Wang L."/>
            <person name="Savard J."/>
            <person name="Tautz D."/>
            <person name="Richards S."/>
            <person name="Weinstock G."/>
            <person name="Gibbs R.A."/>
            <person name="Liu Y."/>
            <person name="Worley K."/>
            <person name="Weinstock G."/>
            <person name="Elsik C.G."/>
            <person name="Reese J.T."/>
            <person name="Elhaik E."/>
            <person name="Landan G."/>
            <person name="Graur D."/>
            <person name="Arensburger P."/>
            <person name="Atkinson P."/>
            <person name="Beeman R.W."/>
            <person name="Beidler J."/>
            <person name="Brown S.J."/>
            <person name="Demuth J.P."/>
            <person name="Drury D.W."/>
            <person name="Du Y.Z."/>
            <person name="Fujiwara H."/>
            <person name="Lorenzen M."/>
            <person name="Maselli V."/>
            <person name="Osanai M."/>
            <person name="Park Y."/>
            <person name="Robertson H.M."/>
            <person name="Tu Z."/>
            <person name="Wang J.J."/>
            <person name="Wang S."/>
            <person name="Richards S."/>
            <person name="Song H."/>
            <person name="Zhang L."/>
            <person name="Sodergren E."/>
            <person name="Werner D."/>
            <person name="Stanke M."/>
            <person name="Morgenstern B."/>
            <person name="Solovyev V."/>
            <person name="Kosarev P."/>
            <person name="Brown G."/>
            <person name="Chen H.C."/>
            <person name="Ermolaeva O."/>
            <person name="Hlavina W."/>
            <person name="Kapustin Y."/>
            <person name="Kiryutin B."/>
            <person name="Kitts P."/>
            <person name="Maglott D."/>
            <person name="Pruitt K."/>
            <person name="Sapojnikov V."/>
            <person name="Souvorov A."/>
            <person name="Mackey A.J."/>
            <person name="Waterhouse R.M."/>
            <person name="Wyder S."/>
            <person name="Zdobnov E.M."/>
            <person name="Zdobnov E.M."/>
            <person name="Wyder S."/>
            <person name="Kriventseva E.V."/>
            <person name="Kadowaki T."/>
            <person name="Bork P."/>
            <person name="Aranda M."/>
            <person name="Bao R."/>
            <person name="Beermann A."/>
            <person name="Berns N."/>
            <person name="Bolognesi R."/>
            <person name="Bonneton F."/>
            <person name="Bopp D."/>
            <person name="Brown S.J."/>
            <person name="Bucher G."/>
            <person name="Butts T."/>
            <person name="Chaumot A."/>
            <person name="Denell R.E."/>
            <person name="Ferrier D.E."/>
            <person name="Friedrich M."/>
            <person name="Gordon C.M."/>
            <person name="Jindra M."/>
            <person name="Klingler M."/>
            <person name="Lan Q."/>
            <person name="Lattorff H.M."/>
            <person name="Laudet V."/>
            <person name="von Levetsow C."/>
            <person name="Liu Z."/>
            <person name="Lutz R."/>
            <person name="Lynch J.A."/>
            <person name="da Fonseca R.N."/>
            <person name="Posnien N."/>
            <person name="Reuter R."/>
            <person name="Roth S."/>
            <person name="Savard J."/>
            <person name="Schinko J.B."/>
            <person name="Schmitt C."/>
            <person name="Schoppmeier M."/>
            <person name="Schroder R."/>
            <person name="Shippy T.D."/>
            <person name="Simonnet F."/>
            <person name="Marques-Souza H."/>
            <person name="Tautz D."/>
            <person name="Tomoyasu Y."/>
            <person name="Trauner J."/>
            <person name="Van der Zee M."/>
            <person name="Vervoort M."/>
            <person name="Wittkopp N."/>
            <person name="Wimmer E.A."/>
            <person name="Yang X."/>
            <person name="Jones A.K."/>
            <person name="Sattelle D.B."/>
            <person name="Ebert P.R."/>
            <person name="Nelson D."/>
            <person name="Scott J.G."/>
            <person name="Beeman R.W."/>
            <person name="Muthukrishnan S."/>
            <person name="Kramer K.J."/>
            <person name="Arakane Y."/>
            <person name="Beeman R.W."/>
            <person name="Zhu Q."/>
            <person name="Hogenkamp D."/>
            <person name="Dixit R."/>
            <person name="Oppert B."/>
            <person name="Jiang H."/>
            <person name="Zou Z."/>
            <person name="Marshall J."/>
            <person name="Elpidina E."/>
            <person name="Vinokurov K."/>
            <person name="Oppert C."/>
            <person name="Zou Z."/>
            <person name="Evans J."/>
            <person name="Lu Z."/>
            <person name="Zhao P."/>
            <person name="Sumathipala N."/>
            <person name="Altincicek B."/>
            <person name="Vilcinskas A."/>
            <person name="Williams M."/>
            <person name="Hultmark D."/>
            <person name="Hetru C."/>
            <person name="Jiang H."/>
            <person name="Grimmelikhuijzen C.J."/>
            <person name="Hauser F."/>
            <person name="Cazzamali G."/>
            <person name="Williamson M."/>
            <person name="Park Y."/>
            <person name="Li B."/>
            <person name="Tanaka Y."/>
            <person name="Predel R."/>
            <person name="Neupert S."/>
            <person name="Schachtner J."/>
            <person name="Verleyen P."/>
            <person name="Raible F."/>
            <person name="Bork P."/>
            <person name="Friedrich M."/>
            <person name="Walden K.K."/>
            <person name="Robertson H.M."/>
            <person name="Angeli S."/>
            <person name="Foret S."/>
            <person name="Bucher G."/>
            <person name="Schuetz S."/>
            <person name="Maleszka R."/>
            <person name="Wimmer E.A."/>
            <person name="Beeman R.W."/>
            <person name="Lorenzen M."/>
            <person name="Tomoyasu Y."/>
            <person name="Miller S.C."/>
            <person name="Grossmann D."/>
            <person name="Bucher G."/>
        </authorList>
    </citation>
    <scope>NUCLEOTIDE SEQUENCE [LARGE SCALE GENOMIC DNA]</scope>
    <source>
        <strain evidence="2 3">Georgia GA2</strain>
    </source>
</reference>